<name>A0A2P2LRV6_RHIMU</name>
<reference evidence="1" key="1">
    <citation type="submission" date="2018-02" db="EMBL/GenBank/DDBJ databases">
        <title>Rhizophora mucronata_Transcriptome.</title>
        <authorList>
            <person name="Meera S.P."/>
            <person name="Sreeshan A."/>
            <person name="Augustine A."/>
        </authorList>
    </citation>
    <scope>NUCLEOTIDE SEQUENCE</scope>
    <source>
        <tissue evidence="1">Leaf</tissue>
    </source>
</reference>
<dbReference type="EMBL" id="GGEC01040179">
    <property type="protein sequence ID" value="MBX20663.1"/>
    <property type="molecule type" value="Transcribed_RNA"/>
</dbReference>
<dbReference type="AlphaFoldDB" id="A0A2P2LRV6"/>
<protein>
    <submittedName>
        <fullName evidence="1">Uncharacterized protein</fullName>
    </submittedName>
</protein>
<organism evidence="1">
    <name type="scientific">Rhizophora mucronata</name>
    <name type="common">Asiatic mangrove</name>
    <dbReference type="NCBI Taxonomy" id="61149"/>
    <lineage>
        <taxon>Eukaryota</taxon>
        <taxon>Viridiplantae</taxon>
        <taxon>Streptophyta</taxon>
        <taxon>Embryophyta</taxon>
        <taxon>Tracheophyta</taxon>
        <taxon>Spermatophyta</taxon>
        <taxon>Magnoliopsida</taxon>
        <taxon>eudicotyledons</taxon>
        <taxon>Gunneridae</taxon>
        <taxon>Pentapetalae</taxon>
        <taxon>rosids</taxon>
        <taxon>fabids</taxon>
        <taxon>Malpighiales</taxon>
        <taxon>Rhizophoraceae</taxon>
        <taxon>Rhizophora</taxon>
    </lineage>
</organism>
<accession>A0A2P2LRV6</accession>
<proteinExistence type="predicted"/>
<sequence>MIFQNPRPNSRIFRRINPRRNLKYRNRNFTAKQACNQEAGAPICTVEPGF</sequence>
<evidence type="ECO:0000313" key="1">
    <source>
        <dbReference type="EMBL" id="MBX20663.1"/>
    </source>
</evidence>